<dbReference type="PANTHER" id="PTHR11012:SF30">
    <property type="entry name" value="PROTEIN KINASE-LIKE DOMAIN-CONTAINING"/>
    <property type="match status" value="1"/>
</dbReference>
<dbReference type="Proteomes" id="UP001159405">
    <property type="component" value="Unassembled WGS sequence"/>
</dbReference>
<name>A0ABN8MWQ0_9CNID</name>
<dbReference type="EMBL" id="CALNXK010000003">
    <property type="protein sequence ID" value="CAH3034701.1"/>
    <property type="molecule type" value="Genomic_DNA"/>
</dbReference>
<evidence type="ECO:0000313" key="1">
    <source>
        <dbReference type="EMBL" id="CAH3034701.1"/>
    </source>
</evidence>
<evidence type="ECO:0008006" key="3">
    <source>
        <dbReference type="Google" id="ProtNLM"/>
    </source>
</evidence>
<comment type="caution">
    <text evidence="1">The sequence shown here is derived from an EMBL/GenBank/DDBJ whole genome shotgun (WGS) entry which is preliminary data.</text>
</comment>
<accession>A0ABN8MWQ0</accession>
<organism evidence="1 2">
    <name type="scientific">Porites lobata</name>
    <dbReference type="NCBI Taxonomy" id="104759"/>
    <lineage>
        <taxon>Eukaryota</taxon>
        <taxon>Metazoa</taxon>
        <taxon>Cnidaria</taxon>
        <taxon>Anthozoa</taxon>
        <taxon>Hexacorallia</taxon>
        <taxon>Scleractinia</taxon>
        <taxon>Fungiina</taxon>
        <taxon>Poritidae</taxon>
        <taxon>Porites</taxon>
    </lineage>
</organism>
<sequence>MALTDDLPTWVPYACRNSFLSEDASKGATKSLLTDDFFQEIIGSRGTVISWQPFEVPLQKIGLTTTCKRSQEDDSFIGLHGFEIEYRTNCEEGPRTTATKTLRVVAKCKPVAEKFVKIFANWICQQPGEVNQYAELFKRTSYFRNSDVREIKVMSTQDQRFMDIAPKVYYTICNPVKELFVIVMEDFTDHVTHLNTVNHAPQVWDQKDIKVVLRDIARFHSIHLGDVASLTSESWMCVISGSVIKSLKGFWRALLRNSHMTFPDIWTQNRTQLVGSFIDNLDRVWQVIEPFPRTLVHYDFTPRNVCLRKQEATNERHNDHLITTNRSIFRQSCIYDWEMATIHVPQHDVVEFLAFVLPGKCDVTTRTNLVRFYQEQLENFSGRTFDKNQFMNVFKATCCIYALHQLSLKTVTHSVTRLSYFQRAVESHMGYLEELEASSCLEFP</sequence>
<proteinExistence type="predicted"/>
<dbReference type="SUPFAM" id="SSF56112">
    <property type="entry name" value="Protein kinase-like (PK-like)"/>
    <property type="match status" value="1"/>
</dbReference>
<gene>
    <name evidence="1" type="ORF">PLOB_00025192</name>
</gene>
<dbReference type="Gene3D" id="3.90.1200.10">
    <property type="match status" value="1"/>
</dbReference>
<reference evidence="1 2" key="1">
    <citation type="submission" date="2022-05" db="EMBL/GenBank/DDBJ databases">
        <authorList>
            <consortium name="Genoscope - CEA"/>
            <person name="William W."/>
        </authorList>
    </citation>
    <scope>NUCLEOTIDE SEQUENCE [LARGE SCALE GENOMIC DNA]</scope>
</reference>
<keyword evidence="2" id="KW-1185">Reference proteome</keyword>
<protein>
    <recommendedName>
        <fullName evidence="3">Aminoglycoside phosphotransferase domain-containing protein</fullName>
    </recommendedName>
</protein>
<dbReference type="InterPro" id="IPR011009">
    <property type="entry name" value="Kinase-like_dom_sf"/>
</dbReference>
<dbReference type="PANTHER" id="PTHR11012">
    <property type="entry name" value="PROTEIN KINASE-LIKE DOMAIN-CONTAINING"/>
    <property type="match status" value="1"/>
</dbReference>
<evidence type="ECO:0000313" key="2">
    <source>
        <dbReference type="Proteomes" id="UP001159405"/>
    </source>
</evidence>